<gene>
    <name evidence="2" type="ORF">PLEOSDRAFT_171052</name>
</gene>
<dbReference type="OrthoDB" id="10648908at2759"/>
<dbReference type="AlphaFoldDB" id="A0A067NIW5"/>
<accession>A0A067NIW5</accession>
<dbReference type="STRING" id="1137138.A0A067NIW5"/>
<proteinExistence type="predicted"/>
<organism evidence="2 3">
    <name type="scientific">Pleurotus ostreatus (strain PC15)</name>
    <name type="common">Oyster mushroom</name>
    <dbReference type="NCBI Taxonomy" id="1137138"/>
    <lineage>
        <taxon>Eukaryota</taxon>
        <taxon>Fungi</taxon>
        <taxon>Dikarya</taxon>
        <taxon>Basidiomycota</taxon>
        <taxon>Agaricomycotina</taxon>
        <taxon>Agaricomycetes</taxon>
        <taxon>Agaricomycetidae</taxon>
        <taxon>Agaricales</taxon>
        <taxon>Pleurotineae</taxon>
        <taxon>Pleurotaceae</taxon>
        <taxon>Pleurotus</taxon>
    </lineage>
</organism>
<sequence>MSHSTQHVPAYTTEDLRMMKKKEAVVAYETEVQYFAGMGDAMPDLDDERREDVELAVADMERQQDWLSAAEEILVARELQGSVEDEVRATMSTATGQLLEVQARLAEWQAEDDRQAQEARDAADAERQRRRQEARQAAEVRKARRRDVQAAEERRQAAQRAKLVAGSGTVGPMTGGAEEEQGEKEKPGEVIEITSGAEDEDTPAPRTRRRASAIRAGKRKVVESDTGEPETTPRAKRLRKRAGNTDDAKDLTPPPPALLDVTEYGEYDPADTSSSPNNVEWGCGFGAPKESCPHPLVEFTDTRRCLHCQQAYYTCVGTGCHACEACTGSKVRCSHAKTWARQVKTSEAEASGSRVLGGKGKQWATPRTKTRRRVGEARETSRVTRAASGSTMLPALVEACTDYELRTITQVMSSMDAWIAALKQATEEAENTRAAATRSLAALILRRELEEAQRAEAADAEEREEDRRREEGAEYDGE</sequence>
<evidence type="ECO:0000256" key="1">
    <source>
        <dbReference type="SAM" id="MobiDB-lite"/>
    </source>
</evidence>
<evidence type="ECO:0000313" key="3">
    <source>
        <dbReference type="Proteomes" id="UP000027073"/>
    </source>
</evidence>
<feature type="region of interest" description="Disordered" evidence="1">
    <location>
        <begin position="451"/>
        <end position="478"/>
    </location>
</feature>
<dbReference type="VEuPathDB" id="FungiDB:PLEOSDRAFT_171052"/>
<dbReference type="Proteomes" id="UP000027073">
    <property type="component" value="Unassembled WGS sequence"/>
</dbReference>
<feature type="compositionally biased region" description="Basic and acidic residues" evidence="1">
    <location>
        <begin position="111"/>
        <end position="156"/>
    </location>
</feature>
<protein>
    <submittedName>
        <fullName evidence="2">Uncharacterized protein</fullName>
    </submittedName>
</protein>
<feature type="region of interest" description="Disordered" evidence="1">
    <location>
        <begin position="350"/>
        <end position="369"/>
    </location>
</feature>
<feature type="region of interest" description="Disordered" evidence="1">
    <location>
        <begin position="110"/>
        <end position="275"/>
    </location>
</feature>
<dbReference type="EMBL" id="KL198012">
    <property type="protein sequence ID" value="KDQ23711.1"/>
    <property type="molecule type" value="Genomic_DNA"/>
</dbReference>
<reference evidence="3" key="1">
    <citation type="journal article" date="2014" name="Proc. Natl. Acad. Sci. U.S.A.">
        <title>Extensive sampling of basidiomycete genomes demonstrates inadequacy of the white-rot/brown-rot paradigm for wood decay fungi.</title>
        <authorList>
            <person name="Riley R."/>
            <person name="Salamov A.A."/>
            <person name="Brown D.W."/>
            <person name="Nagy L.G."/>
            <person name="Floudas D."/>
            <person name="Held B.W."/>
            <person name="Levasseur A."/>
            <person name="Lombard V."/>
            <person name="Morin E."/>
            <person name="Otillar R."/>
            <person name="Lindquist E.A."/>
            <person name="Sun H."/>
            <person name="LaButti K.M."/>
            <person name="Schmutz J."/>
            <person name="Jabbour D."/>
            <person name="Luo H."/>
            <person name="Baker S.E."/>
            <person name="Pisabarro A.G."/>
            <person name="Walton J.D."/>
            <person name="Blanchette R.A."/>
            <person name="Henrissat B."/>
            <person name="Martin F."/>
            <person name="Cullen D."/>
            <person name="Hibbett D.S."/>
            <person name="Grigoriev I.V."/>
        </authorList>
    </citation>
    <scope>NUCLEOTIDE SEQUENCE [LARGE SCALE GENOMIC DNA]</scope>
    <source>
        <strain evidence="3">PC15</strain>
    </source>
</reference>
<dbReference type="HOGENOM" id="CLU_515909_0_0_1"/>
<dbReference type="InParanoid" id="A0A067NIW5"/>
<name>A0A067NIW5_PLEO1</name>
<feature type="compositionally biased region" description="Basic residues" evidence="1">
    <location>
        <begin position="206"/>
        <end position="219"/>
    </location>
</feature>
<evidence type="ECO:0000313" key="2">
    <source>
        <dbReference type="EMBL" id="KDQ23711.1"/>
    </source>
</evidence>